<dbReference type="PANTHER" id="PTHR37467">
    <property type="entry name" value="EXPORTED CALCIUM-BINDING GLYCOPROTEIN-RELATED"/>
    <property type="match status" value="1"/>
</dbReference>
<organism evidence="7 8">
    <name type="scientific">Microvenator marinus</name>
    <dbReference type="NCBI Taxonomy" id="2600177"/>
    <lineage>
        <taxon>Bacteria</taxon>
        <taxon>Deltaproteobacteria</taxon>
        <taxon>Bradymonadales</taxon>
        <taxon>Microvenatoraceae</taxon>
        <taxon>Microvenator</taxon>
    </lineage>
</organism>
<dbReference type="EMBL" id="CP042467">
    <property type="protein sequence ID" value="QED30236.1"/>
    <property type="molecule type" value="Genomic_DNA"/>
</dbReference>
<evidence type="ECO:0000256" key="4">
    <source>
        <dbReference type="ARBA" id="ARBA00022837"/>
    </source>
</evidence>
<protein>
    <recommendedName>
        <fullName evidence="9">VWFA domain-containing protein</fullName>
    </recommendedName>
</protein>
<evidence type="ECO:0000256" key="3">
    <source>
        <dbReference type="ARBA" id="ARBA00022729"/>
    </source>
</evidence>
<dbReference type="AlphaFoldDB" id="A0A5B8Y2L8"/>
<evidence type="ECO:0000256" key="2">
    <source>
        <dbReference type="ARBA" id="ARBA00022525"/>
    </source>
</evidence>
<dbReference type="RefSeq" id="WP_146963750.1">
    <property type="nucleotide sequence ID" value="NZ_CP042467.1"/>
</dbReference>
<proteinExistence type="predicted"/>
<evidence type="ECO:0000256" key="6">
    <source>
        <dbReference type="SAM" id="SignalP"/>
    </source>
</evidence>
<dbReference type="OrthoDB" id="140937at2"/>
<name>A0A5B8Y2L8_9DELT</name>
<evidence type="ECO:0000256" key="5">
    <source>
        <dbReference type="SAM" id="MobiDB-lite"/>
    </source>
</evidence>
<keyword evidence="8" id="KW-1185">Reference proteome</keyword>
<accession>A0A5B8Y2L8</accession>
<dbReference type="Pfam" id="PF18884">
    <property type="entry name" value="TSP3_bac"/>
    <property type="match status" value="3"/>
</dbReference>
<evidence type="ECO:0000256" key="1">
    <source>
        <dbReference type="ARBA" id="ARBA00004613"/>
    </source>
</evidence>
<evidence type="ECO:0008006" key="9">
    <source>
        <dbReference type="Google" id="ProtNLM"/>
    </source>
</evidence>
<feature type="compositionally biased region" description="Acidic residues" evidence="5">
    <location>
        <begin position="308"/>
        <end position="324"/>
    </location>
</feature>
<dbReference type="KEGG" id="bbae:FRD01_23990"/>
<dbReference type="InterPro" id="IPR053180">
    <property type="entry name" value="Ca-binding_acidic-repeat"/>
</dbReference>
<dbReference type="Proteomes" id="UP000321595">
    <property type="component" value="Chromosome"/>
</dbReference>
<evidence type="ECO:0000313" key="7">
    <source>
        <dbReference type="EMBL" id="QED30236.1"/>
    </source>
</evidence>
<dbReference type="PANTHER" id="PTHR37467:SF1">
    <property type="entry name" value="EXPORTED CALCIUM-BINDING GLYCOPROTEIN"/>
    <property type="match status" value="1"/>
</dbReference>
<sequence length="650" mass="69505">MRICLGLIFLFFAASCTEANLYSPGKPRKEANRVALTGRVCTEDPVDARFPVKVVLLVDQAPGPLYSDFDPAGLRVGYITDFISRSLNNDMVEFAIVGYAGSPRKLAPLEGNFTRNPGELFGAAASLAIQQPCLAEGTCRNYRNGMRTARALIEGDLANSPAGLRVLTQYVIIHLNAGAHQPLADGSECCQSDDVQCRDANAGPSPLCDGQLSVQEITSLRDRVSAEGAAGLRYHAIQFAAATDAAENDQVQAQLEQVAFAGGGTMQRFNLVGGANSTTFNVLELRTVLNAKLLLAANLNARPGADGPEVDTDADGLTDEEEEALGTSPFNSDTDQDGVSDFVEVLAGLNPLVPEDPPPAACQGLVPFSDRDLDTLTDCDEAILGTSPTLVDTDGDGIPDPLELFAGTDYLNRDTERDADSDGVSNGDEHLLNTDPRSTDAINHLSFGYRYEIEDEGFVREKFGSTPERTTGVLISDVSAGTTPGIGTLRYDAANQTLSWQDADDTAAGIPIEVGEGGDFELPSGSFAPIQGDDGKFVVVSVDPVNLPPADETETIRVIFRDRQCLTYTIRNIQMVPTGALDIQPDISGINNVWLYFAQGPEGRPTAPGPFRLAQIQFQVTPPNQRDPDDAVLLIRNDEFVRPIILPGAP</sequence>
<gene>
    <name evidence="7" type="ORF">FRD01_23990</name>
</gene>
<comment type="subcellular location">
    <subcellularLocation>
        <location evidence="1">Secreted</location>
    </subcellularLocation>
</comment>
<feature type="chain" id="PRO_5023149701" description="VWFA domain-containing protein" evidence="6">
    <location>
        <begin position="20"/>
        <end position="650"/>
    </location>
</feature>
<keyword evidence="3 6" id="KW-0732">Signal</keyword>
<feature type="region of interest" description="Disordered" evidence="5">
    <location>
        <begin position="414"/>
        <end position="437"/>
    </location>
</feature>
<reference evidence="7 8" key="1">
    <citation type="submission" date="2019-08" db="EMBL/GenBank/DDBJ databases">
        <authorList>
            <person name="Liang Q."/>
        </authorList>
    </citation>
    <scope>NUCLEOTIDE SEQUENCE [LARGE SCALE GENOMIC DNA]</scope>
    <source>
        <strain evidence="7 8">V1718</strain>
    </source>
</reference>
<dbReference type="InterPro" id="IPR059100">
    <property type="entry name" value="TSP3_bac"/>
</dbReference>
<feature type="signal peptide" evidence="6">
    <location>
        <begin position="1"/>
        <end position="19"/>
    </location>
</feature>
<keyword evidence="4" id="KW-0106">Calcium</keyword>
<feature type="region of interest" description="Disordered" evidence="5">
    <location>
        <begin position="301"/>
        <end position="337"/>
    </location>
</feature>
<evidence type="ECO:0000313" key="8">
    <source>
        <dbReference type="Proteomes" id="UP000321595"/>
    </source>
</evidence>
<keyword evidence="2" id="KW-0964">Secreted</keyword>
<dbReference type="PROSITE" id="PS51257">
    <property type="entry name" value="PROKAR_LIPOPROTEIN"/>
    <property type="match status" value="1"/>
</dbReference>